<feature type="compositionally biased region" description="Pro residues" evidence="1">
    <location>
        <begin position="35"/>
        <end position="49"/>
    </location>
</feature>
<feature type="signal peptide" evidence="2">
    <location>
        <begin position="1"/>
        <end position="17"/>
    </location>
</feature>
<dbReference type="HOGENOM" id="CLU_1825729_0_0_1"/>
<dbReference type="EMBL" id="AZHE01000030">
    <property type="protein sequence ID" value="KHN94755.1"/>
    <property type="molecule type" value="Genomic_DNA"/>
</dbReference>
<reference evidence="3 4" key="1">
    <citation type="journal article" date="2014" name="Proc. Natl. Acad. Sci. U.S.A.">
        <title>Trajectory and genomic determinants of fungal-pathogen speciation and host adaptation.</title>
        <authorList>
            <person name="Hu X."/>
            <person name="Xiao G."/>
            <person name="Zheng P."/>
            <person name="Shang Y."/>
            <person name="Su Y."/>
            <person name="Zhang X."/>
            <person name="Liu X."/>
            <person name="Zhan S."/>
            <person name="St Leger R.J."/>
            <person name="Wang C."/>
        </authorList>
    </citation>
    <scope>NUCLEOTIDE SEQUENCE [LARGE SCALE GENOMIC DNA]</scope>
    <source>
        <strain evidence="3 4">ARSEF 1941</strain>
    </source>
</reference>
<name>A0A0B2WP48_METAS</name>
<comment type="caution">
    <text evidence="3">The sequence shown here is derived from an EMBL/GenBank/DDBJ whole genome shotgun (WGS) entry which is preliminary data.</text>
</comment>
<protein>
    <submittedName>
        <fullName evidence="3">Uncharacterized protein</fullName>
    </submittedName>
</protein>
<feature type="chain" id="PRO_5002078401" evidence="2">
    <location>
        <begin position="18"/>
        <end position="141"/>
    </location>
</feature>
<evidence type="ECO:0000313" key="4">
    <source>
        <dbReference type="Proteomes" id="UP000030816"/>
    </source>
</evidence>
<accession>A0A0B2WP48</accession>
<dbReference type="GeneID" id="63741806"/>
<keyword evidence="2" id="KW-0732">Signal</keyword>
<evidence type="ECO:0000313" key="3">
    <source>
        <dbReference type="EMBL" id="KHN94755.1"/>
    </source>
</evidence>
<evidence type="ECO:0000256" key="1">
    <source>
        <dbReference type="SAM" id="MobiDB-lite"/>
    </source>
</evidence>
<dbReference type="RefSeq" id="XP_040675821.1">
    <property type="nucleotide sequence ID" value="XM_040826149.1"/>
</dbReference>
<feature type="region of interest" description="Disordered" evidence="1">
    <location>
        <begin position="20"/>
        <end position="49"/>
    </location>
</feature>
<proteinExistence type="predicted"/>
<sequence length="141" mass="15746">MKTTLLALLAAVASVIGSPVPEPDPEANPVDYGKYPPPKGGYGDYPPPKDGYGSYPPPAGWLWLLPTASGRLRRLPATRGRIQVIQGVITKPGKMPMQGWTRDRWMYLMLRGNRFFVLFRRELPPTSSHETVKYVLINTKP</sequence>
<organism evidence="3 4">
    <name type="scientific">Metarhizium album (strain ARSEF 1941)</name>
    <dbReference type="NCBI Taxonomy" id="1081103"/>
    <lineage>
        <taxon>Eukaryota</taxon>
        <taxon>Fungi</taxon>
        <taxon>Dikarya</taxon>
        <taxon>Ascomycota</taxon>
        <taxon>Pezizomycotina</taxon>
        <taxon>Sordariomycetes</taxon>
        <taxon>Hypocreomycetidae</taxon>
        <taxon>Hypocreales</taxon>
        <taxon>Clavicipitaceae</taxon>
        <taxon>Metarhizium</taxon>
    </lineage>
</organism>
<dbReference type="AlphaFoldDB" id="A0A0B2WP48"/>
<evidence type="ECO:0000256" key="2">
    <source>
        <dbReference type="SAM" id="SignalP"/>
    </source>
</evidence>
<dbReference type="Proteomes" id="UP000030816">
    <property type="component" value="Unassembled WGS sequence"/>
</dbReference>
<keyword evidence="4" id="KW-1185">Reference proteome</keyword>
<gene>
    <name evidence="3" type="ORF">MAM_07351</name>
</gene>